<accession>A0A806JY64</accession>
<organism evidence="1">
    <name type="scientific">uncultured bacterium contig00053</name>
    <dbReference type="NCBI Taxonomy" id="1181537"/>
    <lineage>
        <taxon>Bacteria</taxon>
        <taxon>environmental samples</taxon>
    </lineage>
</organism>
<sequence>MEKDIIYTFDNKLQKLIDSLKKVTDTFAFPLFYVKCTPNLIYKAVEKALKSIIL</sequence>
<dbReference type="AlphaFoldDB" id="A0A806JY64"/>
<evidence type="ECO:0000313" key="1">
    <source>
        <dbReference type="EMBL" id="AGS51811.1"/>
    </source>
</evidence>
<name>A0A806JY64_9BACT</name>
<dbReference type="EMBL" id="JQ844171">
    <property type="protein sequence ID" value="AGS51811.1"/>
    <property type="molecule type" value="Genomic_DNA"/>
</dbReference>
<proteinExistence type="predicted"/>
<reference evidence="1" key="1">
    <citation type="submission" date="2012-03" db="EMBL/GenBank/DDBJ databases">
        <title>Functional metagenomics reveals considerable lignocellulase gene clusters in the gut microbiome of a wood-feeding higher termite.</title>
        <authorList>
            <person name="Liu N."/>
        </authorList>
    </citation>
    <scope>NUCLEOTIDE SEQUENCE</scope>
</reference>
<protein>
    <submittedName>
        <fullName evidence="1">Uncharacterized protein</fullName>
    </submittedName>
</protein>